<evidence type="ECO:0000313" key="3">
    <source>
        <dbReference type="Proteomes" id="UP000485058"/>
    </source>
</evidence>
<evidence type="ECO:0000313" key="2">
    <source>
        <dbReference type="EMBL" id="GFH13034.1"/>
    </source>
</evidence>
<reference evidence="2 3" key="1">
    <citation type="submission" date="2020-02" db="EMBL/GenBank/DDBJ databases">
        <title>Draft genome sequence of Haematococcus lacustris strain NIES-144.</title>
        <authorList>
            <person name="Morimoto D."/>
            <person name="Nakagawa S."/>
            <person name="Yoshida T."/>
            <person name="Sawayama S."/>
        </authorList>
    </citation>
    <scope>NUCLEOTIDE SEQUENCE [LARGE SCALE GENOMIC DNA]</scope>
    <source>
        <strain evidence="2 3">NIES-144</strain>
    </source>
</reference>
<dbReference type="InterPro" id="IPR006189">
    <property type="entry name" value="CHASE_dom"/>
</dbReference>
<accession>A0A699Z1Y1</accession>
<evidence type="ECO:0000259" key="1">
    <source>
        <dbReference type="PROSITE" id="PS50839"/>
    </source>
</evidence>
<dbReference type="GO" id="GO:0003824">
    <property type="term" value="F:catalytic activity"/>
    <property type="evidence" value="ECO:0007669"/>
    <property type="project" value="UniProtKB-ARBA"/>
</dbReference>
<dbReference type="PROSITE" id="PS50839">
    <property type="entry name" value="CHASE"/>
    <property type="match status" value="1"/>
</dbReference>
<feature type="domain" description="CHASE" evidence="1">
    <location>
        <begin position="91"/>
        <end position="173"/>
    </location>
</feature>
<dbReference type="Proteomes" id="UP000485058">
    <property type="component" value="Unassembled WGS sequence"/>
</dbReference>
<protein>
    <submittedName>
        <fullName evidence="2">3',5'-cyclic-nucleotide phosphodiesterase</fullName>
    </submittedName>
</protein>
<organism evidence="2 3">
    <name type="scientific">Haematococcus lacustris</name>
    <name type="common">Green alga</name>
    <name type="synonym">Haematococcus pluvialis</name>
    <dbReference type="NCBI Taxonomy" id="44745"/>
    <lineage>
        <taxon>Eukaryota</taxon>
        <taxon>Viridiplantae</taxon>
        <taxon>Chlorophyta</taxon>
        <taxon>core chlorophytes</taxon>
        <taxon>Chlorophyceae</taxon>
        <taxon>CS clade</taxon>
        <taxon>Chlamydomonadales</taxon>
        <taxon>Haematococcaceae</taxon>
        <taxon>Haematococcus</taxon>
    </lineage>
</organism>
<feature type="non-terminal residue" evidence="2">
    <location>
        <position position="173"/>
    </location>
</feature>
<dbReference type="EMBL" id="BLLF01000567">
    <property type="protein sequence ID" value="GFH13034.1"/>
    <property type="molecule type" value="Genomic_DNA"/>
</dbReference>
<comment type="caution">
    <text evidence="2">The sequence shown here is derived from an EMBL/GenBank/DDBJ whole genome shotgun (WGS) entry which is preliminary data.</text>
</comment>
<sequence length="173" mass="18446">MALGVYGVVAGARKEAADKRSVVYGAGLDWAASFQLSFEQFFTPLVTLSIFIKQNPYFPSFALDFQTIANDVVATLPNNTVQEIQVSPLGVIAAVWPLTSQLAVSRIGLDVFAAPALRGGGLDTVASRKLLLNGPLDLLPSAYGAIVRLPIFVQNSTQNETFGTNKSSAWLGQ</sequence>
<proteinExistence type="predicted"/>
<gene>
    <name evidence="2" type="ORF">HaLaN_08835</name>
</gene>
<dbReference type="AlphaFoldDB" id="A0A699Z1Y1"/>
<name>A0A699Z1Y1_HAELA</name>
<keyword evidence="3" id="KW-1185">Reference proteome</keyword>